<proteinExistence type="predicted"/>
<sequence length="338" mass="38075">MQLDLRPADWLSRRRLDDLPDTLFFHARDKLAATLARGGFRLLTALADHAIARGWGVELLPYQADAAEICLRQGGHLHVFLEDRPGYAANAFYAVPSYLRGYWYFDEIGTRNNSSHRLRRFDERLLSDRFAKGFHGKLAAQFIGRNFSKFRQAPRGESEIAPGCLALFAQDFEVPRHHKHYLTMPELIEAAIAVRKDRVLYIKPHPNNSMAELAQLARYHAPDQGVFVTQASIHDLLAACACVLTLTSAVGFEAFMHRKPVVLAGQTDFAQNAITLTDAGKLEAAIAAALAKDWPYEKFLTWFLRQNCVEDHPRALPIVLERLHAKGIRLGDPGQGFY</sequence>
<dbReference type="RefSeq" id="WP_215504273.1">
    <property type="nucleotide sequence ID" value="NZ_CP076361.1"/>
</dbReference>
<dbReference type="InterPro" id="IPR007833">
    <property type="entry name" value="Capsule_polysaccharide_synth"/>
</dbReference>
<evidence type="ECO:0000313" key="2">
    <source>
        <dbReference type="Proteomes" id="UP000679352"/>
    </source>
</evidence>
<name>A0A975P6U8_9RHOB</name>
<dbReference type="Gene3D" id="3.40.50.12580">
    <property type="match status" value="1"/>
</dbReference>
<dbReference type="InterPro" id="IPR043148">
    <property type="entry name" value="TagF_C"/>
</dbReference>
<dbReference type="Pfam" id="PF05159">
    <property type="entry name" value="Capsule_synth"/>
    <property type="match status" value="1"/>
</dbReference>
<dbReference type="Proteomes" id="UP000679352">
    <property type="component" value="Chromosome"/>
</dbReference>
<keyword evidence="2" id="KW-1185">Reference proteome</keyword>
<protein>
    <recommendedName>
        <fullName evidence="3">Capsular biosynthesis protein</fullName>
    </recommendedName>
</protein>
<dbReference type="KEGG" id="gfu:KM031_00700"/>
<dbReference type="EMBL" id="CP076361">
    <property type="protein sequence ID" value="QWK90477.1"/>
    <property type="molecule type" value="Genomic_DNA"/>
</dbReference>
<evidence type="ECO:0000313" key="1">
    <source>
        <dbReference type="EMBL" id="QWK90477.1"/>
    </source>
</evidence>
<organism evidence="1 2">
    <name type="scientific">Gemmobacter fulvus</name>
    <dbReference type="NCBI Taxonomy" id="2840474"/>
    <lineage>
        <taxon>Bacteria</taxon>
        <taxon>Pseudomonadati</taxon>
        <taxon>Pseudomonadota</taxon>
        <taxon>Alphaproteobacteria</taxon>
        <taxon>Rhodobacterales</taxon>
        <taxon>Paracoccaceae</taxon>
        <taxon>Gemmobacter</taxon>
    </lineage>
</organism>
<dbReference type="AlphaFoldDB" id="A0A975P6U8"/>
<reference evidence="1" key="1">
    <citation type="submission" date="2021-06" db="EMBL/GenBank/DDBJ databases">
        <title>Direct submission.</title>
        <authorList>
            <person name="Lee C.-S."/>
            <person name="Jin L."/>
        </authorList>
    </citation>
    <scope>NUCLEOTIDE SEQUENCE</scope>
    <source>
        <strain evidence="1">Con5</strain>
    </source>
</reference>
<dbReference type="GO" id="GO:0015774">
    <property type="term" value="P:polysaccharide transport"/>
    <property type="evidence" value="ECO:0007669"/>
    <property type="project" value="InterPro"/>
</dbReference>
<gene>
    <name evidence="1" type="ORF">KM031_00700</name>
</gene>
<accession>A0A975P6U8</accession>
<dbReference type="SUPFAM" id="SSF53756">
    <property type="entry name" value="UDP-Glycosyltransferase/glycogen phosphorylase"/>
    <property type="match status" value="1"/>
</dbReference>
<evidence type="ECO:0008006" key="3">
    <source>
        <dbReference type="Google" id="ProtNLM"/>
    </source>
</evidence>
<dbReference type="GO" id="GO:0000271">
    <property type="term" value="P:polysaccharide biosynthetic process"/>
    <property type="evidence" value="ECO:0007669"/>
    <property type="project" value="InterPro"/>
</dbReference>